<feature type="signal peptide" evidence="2">
    <location>
        <begin position="1"/>
        <end position="31"/>
    </location>
</feature>
<evidence type="ECO:0000313" key="3">
    <source>
        <dbReference type="EMBL" id="KAH7152422.1"/>
    </source>
</evidence>
<keyword evidence="2" id="KW-0732">Signal</keyword>
<protein>
    <recommendedName>
        <fullName evidence="5">Secreted protein</fullName>
    </recommendedName>
</protein>
<evidence type="ECO:0000313" key="4">
    <source>
        <dbReference type="Proteomes" id="UP000717696"/>
    </source>
</evidence>
<evidence type="ECO:0008006" key="5">
    <source>
        <dbReference type="Google" id="ProtNLM"/>
    </source>
</evidence>
<feature type="compositionally biased region" description="Basic and acidic residues" evidence="1">
    <location>
        <begin position="52"/>
        <end position="65"/>
    </location>
</feature>
<dbReference type="AlphaFoldDB" id="A0A9P9F3Z5"/>
<reference evidence="3" key="1">
    <citation type="journal article" date="2021" name="Nat. Commun.">
        <title>Genetic determinants of endophytism in the Arabidopsis root mycobiome.</title>
        <authorList>
            <person name="Mesny F."/>
            <person name="Miyauchi S."/>
            <person name="Thiergart T."/>
            <person name="Pickel B."/>
            <person name="Atanasova L."/>
            <person name="Karlsson M."/>
            <person name="Huettel B."/>
            <person name="Barry K.W."/>
            <person name="Haridas S."/>
            <person name="Chen C."/>
            <person name="Bauer D."/>
            <person name="Andreopoulos W."/>
            <person name="Pangilinan J."/>
            <person name="LaButti K."/>
            <person name="Riley R."/>
            <person name="Lipzen A."/>
            <person name="Clum A."/>
            <person name="Drula E."/>
            <person name="Henrissat B."/>
            <person name="Kohler A."/>
            <person name="Grigoriev I.V."/>
            <person name="Martin F.M."/>
            <person name="Hacquard S."/>
        </authorList>
    </citation>
    <scope>NUCLEOTIDE SEQUENCE</scope>
    <source>
        <strain evidence="3">MPI-CAGE-AT-0021</strain>
    </source>
</reference>
<dbReference type="EMBL" id="JAGMUU010000005">
    <property type="protein sequence ID" value="KAH7152422.1"/>
    <property type="molecule type" value="Genomic_DNA"/>
</dbReference>
<evidence type="ECO:0000256" key="1">
    <source>
        <dbReference type="SAM" id="MobiDB-lite"/>
    </source>
</evidence>
<feature type="chain" id="PRO_5040316382" description="Secreted protein" evidence="2">
    <location>
        <begin position="32"/>
        <end position="144"/>
    </location>
</feature>
<organism evidence="3 4">
    <name type="scientific">Dactylonectria estremocensis</name>
    <dbReference type="NCBI Taxonomy" id="1079267"/>
    <lineage>
        <taxon>Eukaryota</taxon>
        <taxon>Fungi</taxon>
        <taxon>Dikarya</taxon>
        <taxon>Ascomycota</taxon>
        <taxon>Pezizomycotina</taxon>
        <taxon>Sordariomycetes</taxon>
        <taxon>Hypocreomycetidae</taxon>
        <taxon>Hypocreales</taxon>
        <taxon>Nectriaceae</taxon>
        <taxon>Dactylonectria</taxon>
    </lineage>
</organism>
<sequence>MMRSKPHPIKVLSHFSLTLILTLTHFPSAEGDADHFSSRNKWRRPLVTTGEHEIPFSGTSKHETTVECPCSRQRPKASAPAQVVTRELRSSIPFSQSTSASSPKMRLRLATSVFVAVFSQTGLWCGTQRSASHPSAEPSPHPPY</sequence>
<evidence type="ECO:0000256" key="2">
    <source>
        <dbReference type="SAM" id="SignalP"/>
    </source>
</evidence>
<proteinExistence type="predicted"/>
<accession>A0A9P9F3Z5</accession>
<dbReference type="Proteomes" id="UP000717696">
    <property type="component" value="Unassembled WGS sequence"/>
</dbReference>
<gene>
    <name evidence="3" type="ORF">B0J13DRAFT_263304</name>
</gene>
<name>A0A9P9F3Z5_9HYPO</name>
<feature type="region of interest" description="Disordered" evidence="1">
    <location>
        <begin position="52"/>
        <end position="82"/>
    </location>
</feature>
<keyword evidence="4" id="KW-1185">Reference proteome</keyword>
<comment type="caution">
    <text evidence="3">The sequence shown here is derived from an EMBL/GenBank/DDBJ whole genome shotgun (WGS) entry which is preliminary data.</text>
</comment>